<feature type="signal peptide" evidence="1">
    <location>
        <begin position="1"/>
        <end position="27"/>
    </location>
</feature>
<dbReference type="AlphaFoldDB" id="A0A061A255"/>
<evidence type="ECO:0000313" key="4">
    <source>
        <dbReference type="Proteomes" id="UP000756710"/>
    </source>
</evidence>
<evidence type="ECO:0000313" key="2">
    <source>
        <dbReference type="EMBL" id="CDR16214.1"/>
    </source>
</evidence>
<gene>
    <name evidence="3" type="ORF">J2Z30_001402</name>
    <name evidence="2" type="ORF">SIRAN8951</name>
</gene>
<reference evidence="2" key="1">
    <citation type="submission" date="2014-05" db="EMBL/GenBank/DDBJ databases">
        <authorList>
            <person name="Horn Fabian"/>
        </authorList>
    </citation>
    <scope>NUCLEOTIDE SEQUENCE</scope>
</reference>
<evidence type="ECO:0008006" key="5">
    <source>
        <dbReference type="Google" id="ProtNLM"/>
    </source>
</evidence>
<dbReference type="RefSeq" id="WP_044579673.1">
    <property type="nucleotide sequence ID" value="NZ_BAABDR010000079.1"/>
</dbReference>
<evidence type="ECO:0000313" key="3">
    <source>
        <dbReference type="EMBL" id="MBP2060400.1"/>
    </source>
</evidence>
<proteinExistence type="predicted"/>
<sequence length="131" mass="13849">MHQRLAATAAMSAALVAVLASAPTASAEPSPPNCPSGNVCVFDSNVGTDGPAVIKTTGNWRGSHQTGIVGSTIFNNGTRQPGHDHIQATWVFNGRTYDRCLHFNPGPGDYKLIIGDHATITSLTWRGECDF</sequence>
<name>A0A061A255_9ACTN</name>
<dbReference type="GeneID" id="32470047"/>
<organism evidence="2">
    <name type="scientific">Streptomyces iranensis</name>
    <dbReference type="NCBI Taxonomy" id="576784"/>
    <lineage>
        <taxon>Bacteria</taxon>
        <taxon>Bacillati</taxon>
        <taxon>Actinomycetota</taxon>
        <taxon>Actinomycetes</taxon>
        <taxon>Kitasatosporales</taxon>
        <taxon>Streptomycetaceae</taxon>
        <taxon>Streptomyces</taxon>
        <taxon>Streptomyces violaceusniger group</taxon>
    </lineage>
</organism>
<reference evidence="3 4" key="2">
    <citation type="submission" date="2021-03" db="EMBL/GenBank/DDBJ databases">
        <title>Genomic Encyclopedia of Type Strains, Phase IV (KMG-IV): sequencing the most valuable type-strain genomes for metagenomic binning, comparative biology and taxonomic classification.</title>
        <authorList>
            <person name="Goeker M."/>
        </authorList>
    </citation>
    <scope>NUCLEOTIDE SEQUENCE [LARGE SCALE GENOMIC DNA]</scope>
    <source>
        <strain evidence="3 4">DSM 41954</strain>
    </source>
</reference>
<keyword evidence="4" id="KW-1185">Reference proteome</keyword>
<dbReference type="EMBL" id="LK022848">
    <property type="protein sequence ID" value="CDR16214.1"/>
    <property type="molecule type" value="Genomic_DNA"/>
</dbReference>
<dbReference type="Proteomes" id="UP000756710">
    <property type="component" value="Unassembled WGS sequence"/>
</dbReference>
<evidence type="ECO:0000256" key="1">
    <source>
        <dbReference type="SAM" id="SignalP"/>
    </source>
</evidence>
<keyword evidence="1" id="KW-0732">Signal</keyword>
<dbReference type="HOGENOM" id="CLU_2002569_0_0_11"/>
<accession>A0A061A255</accession>
<dbReference type="EMBL" id="JAGGLR010000003">
    <property type="protein sequence ID" value="MBP2060400.1"/>
    <property type="molecule type" value="Genomic_DNA"/>
</dbReference>
<protein>
    <recommendedName>
        <fullName evidence="5">Peptidase inhibitor family I36</fullName>
    </recommendedName>
</protein>
<feature type="chain" id="PRO_5001597563" description="Peptidase inhibitor family I36" evidence="1">
    <location>
        <begin position="28"/>
        <end position="131"/>
    </location>
</feature>